<keyword evidence="1" id="KW-0808">Transferase</keyword>
<dbReference type="AlphaFoldDB" id="A0A172ZLL1"/>
<dbReference type="KEGG" id="pbv:AR543_20360"/>
<dbReference type="RefSeq" id="WP_064505602.1">
    <property type="nucleotide sequence ID" value="NZ_CP013023.1"/>
</dbReference>
<sequence>MEQTLVIREAHQEDIAALAVLMDELGYPVSEEDMNTRFLALQEHPDYQCYVAEADGEVIGMIGLIRELRFERDGVHVRIGSLVVREQHRGGGIGKALILAAEGWAGSVGARALALNSSNREERTGAHDFYRHLGYEGTSTGFVKRIV</sequence>
<reference evidence="4 5" key="2">
    <citation type="journal article" date="2016" name="Int. J. Syst. Evol. Microbiol.">
        <title>Paenibacillus bovis sp. nov., isolated from raw yak (Bos grunniens) milk.</title>
        <authorList>
            <person name="Gao C."/>
            <person name="Han J."/>
            <person name="Liu Z."/>
            <person name="Xu X."/>
            <person name="Hang F."/>
            <person name="Wu Z."/>
        </authorList>
    </citation>
    <scope>NUCLEOTIDE SEQUENCE [LARGE SCALE GENOMIC DNA]</scope>
    <source>
        <strain evidence="4 5">BD3526</strain>
    </source>
</reference>
<feature type="domain" description="N-acetyltransferase" evidence="3">
    <location>
        <begin position="5"/>
        <end position="147"/>
    </location>
</feature>
<keyword evidence="2" id="KW-0012">Acyltransferase</keyword>
<dbReference type="Proteomes" id="UP000078148">
    <property type="component" value="Chromosome"/>
</dbReference>
<protein>
    <recommendedName>
        <fullName evidence="3">N-acetyltransferase domain-containing protein</fullName>
    </recommendedName>
</protein>
<evidence type="ECO:0000313" key="4">
    <source>
        <dbReference type="EMBL" id="ANF98127.1"/>
    </source>
</evidence>
<dbReference type="Gene3D" id="3.40.630.30">
    <property type="match status" value="1"/>
</dbReference>
<accession>A0A172ZLL1</accession>
<dbReference type="InterPro" id="IPR050832">
    <property type="entry name" value="Bact_Acetyltransf"/>
</dbReference>
<reference evidence="5" key="1">
    <citation type="submission" date="2015-10" db="EMBL/GenBank/DDBJ databases">
        <title>Genome of Paenibacillus bovis sp. nov.</title>
        <authorList>
            <person name="Wu Z."/>
            <person name="Gao C."/>
            <person name="Liu Z."/>
            <person name="Zheng H."/>
        </authorList>
    </citation>
    <scope>NUCLEOTIDE SEQUENCE [LARGE SCALE GENOMIC DNA]</scope>
    <source>
        <strain evidence="5">BD3526</strain>
    </source>
</reference>
<evidence type="ECO:0000259" key="3">
    <source>
        <dbReference type="PROSITE" id="PS51186"/>
    </source>
</evidence>
<name>A0A172ZLL1_9BACL</name>
<dbReference type="Pfam" id="PF00583">
    <property type="entry name" value="Acetyltransf_1"/>
    <property type="match status" value="1"/>
</dbReference>
<dbReference type="EMBL" id="CP013023">
    <property type="protein sequence ID" value="ANF98127.1"/>
    <property type="molecule type" value="Genomic_DNA"/>
</dbReference>
<gene>
    <name evidence="4" type="ORF">AR543_20360</name>
</gene>
<dbReference type="GO" id="GO:0016747">
    <property type="term" value="F:acyltransferase activity, transferring groups other than amino-acyl groups"/>
    <property type="evidence" value="ECO:0007669"/>
    <property type="project" value="InterPro"/>
</dbReference>
<dbReference type="PROSITE" id="PS51186">
    <property type="entry name" value="GNAT"/>
    <property type="match status" value="1"/>
</dbReference>
<dbReference type="SUPFAM" id="SSF55729">
    <property type="entry name" value="Acyl-CoA N-acyltransferases (Nat)"/>
    <property type="match status" value="1"/>
</dbReference>
<organism evidence="4 5">
    <name type="scientific">Paenibacillus bovis</name>
    <dbReference type="NCBI Taxonomy" id="1616788"/>
    <lineage>
        <taxon>Bacteria</taxon>
        <taxon>Bacillati</taxon>
        <taxon>Bacillota</taxon>
        <taxon>Bacilli</taxon>
        <taxon>Bacillales</taxon>
        <taxon>Paenibacillaceae</taxon>
        <taxon>Paenibacillus</taxon>
    </lineage>
</organism>
<dbReference type="InterPro" id="IPR000182">
    <property type="entry name" value="GNAT_dom"/>
</dbReference>
<dbReference type="CDD" id="cd04301">
    <property type="entry name" value="NAT_SF"/>
    <property type="match status" value="1"/>
</dbReference>
<evidence type="ECO:0000256" key="2">
    <source>
        <dbReference type="ARBA" id="ARBA00023315"/>
    </source>
</evidence>
<keyword evidence="5" id="KW-1185">Reference proteome</keyword>
<dbReference type="PANTHER" id="PTHR43877">
    <property type="entry name" value="AMINOALKYLPHOSPHONATE N-ACETYLTRANSFERASE-RELATED-RELATED"/>
    <property type="match status" value="1"/>
</dbReference>
<dbReference type="PANTHER" id="PTHR43877:SF2">
    <property type="entry name" value="AMINOALKYLPHOSPHONATE N-ACETYLTRANSFERASE-RELATED"/>
    <property type="match status" value="1"/>
</dbReference>
<dbReference type="InterPro" id="IPR016181">
    <property type="entry name" value="Acyl_CoA_acyltransferase"/>
</dbReference>
<proteinExistence type="predicted"/>
<evidence type="ECO:0000256" key="1">
    <source>
        <dbReference type="ARBA" id="ARBA00022679"/>
    </source>
</evidence>
<evidence type="ECO:0000313" key="5">
    <source>
        <dbReference type="Proteomes" id="UP000078148"/>
    </source>
</evidence>